<organism evidence="2">
    <name type="scientific">mine drainage metagenome</name>
    <dbReference type="NCBI Taxonomy" id="410659"/>
    <lineage>
        <taxon>unclassified sequences</taxon>
        <taxon>metagenomes</taxon>
        <taxon>ecological metagenomes</taxon>
    </lineage>
</organism>
<gene>
    <name evidence="2" type="primary">cpdA_15</name>
    <name evidence="2" type="ORF">GALL_452790</name>
</gene>
<dbReference type="GO" id="GO:0004114">
    <property type="term" value="F:3',5'-cyclic-nucleotide phosphodiesterase activity"/>
    <property type="evidence" value="ECO:0007669"/>
    <property type="project" value="UniProtKB-EC"/>
</dbReference>
<dbReference type="EMBL" id="MLJW01003007">
    <property type="protein sequence ID" value="OIQ73088.1"/>
    <property type="molecule type" value="Genomic_DNA"/>
</dbReference>
<comment type="caution">
    <text evidence="2">The sequence shown here is derived from an EMBL/GenBank/DDBJ whole genome shotgun (WGS) entry which is preliminary data.</text>
</comment>
<dbReference type="PANTHER" id="PTHR39323">
    <property type="entry name" value="BLR1149 PROTEIN"/>
    <property type="match status" value="1"/>
</dbReference>
<dbReference type="PANTHER" id="PTHR39323:SF1">
    <property type="entry name" value="BLR1149 PROTEIN"/>
    <property type="match status" value="1"/>
</dbReference>
<dbReference type="InterPro" id="IPR026336">
    <property type="entry name" value="PdeM-like"/>
</dbReference>
<dbReference type="SUPFAM" id="SSF56300">
    <property type="entry name" value="Metallo-dependent phosphatases"/>
    <property type="match status" value="1"/>
</dbReference>
<dbReference type="Gene3D" id="3.60.21.10">
    <property type="match status" value="1"/>
</dbReference>
<dbReference type="InterPro" id="IPR004843">
    <property type="entry name" value="Calcineurin-like_PHP"/>
</dbReference>
<proteinExistence type="predicted"/>
<dbReference type="NCBIfam" id="TIGR04123">
    <property type="entry name" value="P_estr_lig_assc"/>
    <property type="match status" value="1"/>
</dbReference>
<dbReference type="AlphaFoldDB" id="A0A1J5PQK8"/>
<reference evidence="2" key="1">
    <citation type="submission" date="2016-10" db="EMBL/GenBank/DDBJ databases">
        <title>Sequence of Gallionella enrichment culture.</title>
        <authorList>
            <person name="Poehlein A."/>
            <person name="Muehling M."/>
            <person name="Daniel R."/>
        </authorList>
    </citation>
    <scope>NUCLEOTIDE SEQUENCE</scope>
</reference>
<dbReference type="InterPro" id="IPR029052">
    <property type="entry name" value="Metallo-depent_PP-like"/>
</dbReference>
<feature type="domain" description="Calcineurin-like phosphoesterase" evidence="1">
    <location>
        <begin position="42"/>
        <end position="134"/>
    </location>
</feature>
<dbReference type="EC" id="3.1.4.17" evidence="2"/>
<evidence type="ECO:0000313" key="2">
    <source>
        <dbReference type="EMBL" id="OIQ73088.1"/>
    </source>
</evidence>
<sequence>MTARAKSLNEERPAARIAAIDVAGVALVADLPAALFWEEANLLVVSDLHLEKGSSFASRGVLLPPYDTVATLGRLASVIARHDPRMVIALGDSFHDRDAHERLSAPDREAIAELQARRDWIWISGNHDPALPSDLGGIVATEVAIGGIAFRHEPTGARGEIAGHLHPKARVATRGRSMERRCFASDGERAVMPAFGAYAGGLSIRDEAFARIFQTPGFMAHVLGDHRLHAIAASRCCGSRAPLFTL</sequence>
<keyword evidence="2" id="KW-0378">Hydrolase</keyword>
<protein>
    <submittedName>
        <fullName evidence="2">3',5'-cyclic adenosine monophosphate phosphodiesterase CpdA</fullName>
        <ecNumber evidence="2">3.1.4.17</ecNumber>
    </submittedName>
</protein>
<evidence type="ECO:0000259" key="1">
    <source>
        <dbReference type="Pfam" id="PF00149"/>
    </source>
</evidence>
<dbReference type="Pfam" id="PF00149">
    <property type="entry name" value="Metallophos"/>
    <property type="match status" value="1"/>
</dbReference>
<name>A0A1J5PQK8_9ZZZZ</name>
<accession>A0A1J5PQK8</accession>